<dbReference type="InterPro" id="IPR013785">
    <property type="entry name" value="Aldolase_TIM"/>
</dbReference>
<dbReference type="Pfam" id="PF03537">
    <property type="entry name" value="Glyco_hydro_114"/>
    <property type="match status" value="1"/>
</dbReference>
<evidence type="ECO:0000313" key="4">
    <source>
        <dbReference type="Proteomes" id="UP000654257"/>
    </source>
</evidence>
<accession>A0A917FV55</accession>
<dbReference type="AlphaFoldDB" id="A0A917FV55"/>
<keyword evidence="4" id="KW-1185">Reference proteome</keyword>
<evidence type="ECO:0000256" key="1">
    <source>
        <dbReference type="SAM" id="SignalP"/>
    </source>
</evidence>
<proteinExistence type="predicted"/>
<dbReference type="InterPro" id="IPR004352">
    <property type="entry name" value="GH114_TIM-barrel"/>
</dbReference>
<dbReference type="PANTHER" id="PTHR35273">
    <property type="entry name" value="ALPHA-1,4 POLYGALACTOSAMINIDASE, PUTATIVE (AFU_ORTHOLOGUE AFUA_3G07890)-RELATED"/>
    <property type="match status" value="1"/>
</dbReference>
<reference evidence="3" key="1">
    <citation type="journal article" date="2014" name="Int. J. Syst. Evol. Microbiol.">
        <title>Complete genome sequence of Corynebacterium casei LMG S-19264T (=DSM 44701T), isolated from a smear-ripened cheese.</title>
        <authorList>
            <consortium name="US DOE Joint Genome Institute (JGI-PGF)"/>
            <person name="Walter F."/>
            <person name="Albersmeier A."/>
            <person name="Kalinowski J."/>
            <person name="Ruckert C."/>
        </authorList>
    </citation>
    <scope>NUCLEOTIDE SEQUENCE</scope>
    <source>
        <strain evidence="3">CCM 7905</strain>
    </source>
</reference>
<dbReference type="PANTHER" id="PTHR35273:SF2">
    <property type="entry name" value="ALPHA-GALACTOSIDASE"/>
    <property type="match status" value="1"/>
</dbReference>
<keyword evidence="1" id="KW-0732">Signal</keyword>
<dbReference type="SUPFAM" id="SSF51445">
    <property type="entry name" value="(Trans)glycosidases"/>
    <property type="match status" value="1"/>
</dbReference>
<dbReference type="EMBL" id="BMCU01000002">
    <property type="protein sequence ID" value="GGG05651.1"/>
    <property type="molecule type" value="Genomic_DNA"/>
</dbReference>
<name>A0A917FV55_9NOCA</name>
<reference evidence="3" key="2">
    <citation type="submission" date="2020-09" db="EMBL/GenBank/DDBJ databases">
        <authorList>
            <person name="Sun Q."/>
            <person name="Sedlacek I."/>
        </authorList>
    </citation>
    <scope>NUCLEOTIDE SEQUENCE</scope>
    <source>
        <strain evidence="3">CCM 7905</strain>
    </source>
</reference>
<dbReference type="Gene3D" id="3.20.20.70">
    <property type="entry name" value="Aldolase class I"/>
    <property type="match status" value="1"/>
</dbReference>
<feature type="domain" description="Glycoside-hydrolase family GH114 TIM-barrel" evidence="2">
    <location>
        <begin position="30"/>
        <end position="247"/>
    </location>
</feature>
<organism evidence="3 4">
    <name type="scientific">Rhodococcoides trifolii</name>
    <dbReference type="NCBI Taxonomy" id="908250"/>
    <lineage>
        <taxon>Bacteria</taxon>
        <taxon>Bacillati</taxon>
        <taxon>Actinomycetota</taxon>
        <taxon>Actinomycetes</taxon>
        <taxon>Mycobacteriales</taxon>
        <taxon>Nocardiaceae</taxon>
        <taxon>Rhodococcoides</taxon>
    </lineage>
</organism>
<evidence type="ECO:0000259" key="2">
    <source>
        <dbReference type="Pfam" id="PF03537"/>
    </source>
</evidence>
<protein>
    <recommendedName>
        <fullName evidence="2">Glycoside-hydrolase family GH114 TIM-barrel domain-containing protein</fullName>
    </recommendedName>
</protein>
<comment type="caution">
    <text evidence="3">The sequence shown here is derived from an EMBL/GenBank/DDBJ whole genome shotgun (WGS) entry which is preliminary data.</text>
</comment>
<evidence type="ECO:0000313" key="3">
    <source>
        <dbReference type="EMBL" id="GGG05651.1"/>
    </source>
</evidence>
<sequence length="259" mass="27905">MLVACAVVCAASAGCGAADPSAFPTSGRIDYQLGGSYDPADRVDLVTRDSTATPLSGAYSICYVNGFQTQPGDADRWSPDLFVRDAAGEPVTDPNWPDEFVLDPSTPEKRGQILDVIGGVIDGCRATGFDAVEIDNLDTYTRFPEMIDRQAALDLAGSYAERAHRAGLAIGQKNSADDAEYLQQTIGFDFATSEECVFFDECASYADVYGDQVIDVEYTDALRGSVDDVCASPNRITMTVVRDRNLEAAGDPDYFYRAC</sequence>
<dbReference type="InterPro" id="IPR017853">
    <property type="entry name" value="GH"/>
</dbReference>
<feature type="signal peptide" evidence="1">
    <location>
        <begin position="1"/>
        <end position="17"/>
    </location>
</feature>
<feature type="chain" id="PRO_5038402431" description="Glycoside-hydrolase family GH114 TIM-barrel domain-containing protein" evidence="1">
    <location>
        <begin position="18"/>
        <end position="259"/>
    </location>
</feature>
<gene>
    <name evidence="3" type="ORF">GCM10007304_19740</name>
</gene>
<dbReference type="Proteomes" id="UP000654257">
    <property type="component" value="Unassembled WGS sequence"/>
</dbReference>